<dbReference type="AlphaFoldDB" id="A0A9N9JEJ5"/>
<dbReference type="Proteomes" id="UP000789570">
    <property type="component" value="Unassembled WGS sequence"/>
</dbReference>
<proteinExistence type="predicted"/>
<accession>A0A9N9JEJ5</accession>
<organism evidence="1 2">
    <name type="scientific">Funneliformis caledonium</name>
    <dbReference type="NCBI Taxonomy" id="1117310"/>
    <lineage>
        <taxon>Eukaryota</taxon>
        <taxon>Fungi</taxon>
        <taxon>Fungi incertae sedis</taxon>
        <taxon>Mucoromycota</taxon>
        <taxon>Glomeromycotina</taxon>
        <taxon>Glomeromycetes</taxon>
        <taxon>Glomerales</taxon>
        <taxon>Glomeraceae</taxon>
        <taxon>Funneliformis</taxon>
    </lineage>
</organism>
<sequence length="47" mass="5777">IRYTIDECAESLEFLNNNYDFNDSDLYDYTDLDENENYFRQSFLNSF</sequence>
<gene>
    <name evidence="1" type="ORF">FCALED_LOCUS17796</name>
</gene>
<dbReference type="EMBL" id="CAJVPQ010029725">
    <property type="protein sequence ID" value="CAG8775442.1"/>
    <property type="molecule type" value="Genomic_DNA"/>
</dbReference>
<evidence type="ECO:0000313" key="1">
    <source>
        <dbReference type="EMBL" id="CAG8775442.1"/>
    </source>
</evidence>
<comment type="caution">
    <text evidence="1">The sequence shown here is derived from an EMBL/GenBank/DDBJ whole genome shotgun (WGS) entry which is preliminary data.</text>
</comment>
<name>A0A9N9JEJ5_9GLOM</name>
<evidence type="ECO:0000313" key="2">
    <source>
        <dbReference type="Proteomes" id="UP000789570"/>
    </source>
</evidence>
<feature type="non-terminal residue" evidence="1">
    <location>
        <position position="47"/>
    </location>
</feature>
<reference evidence="1" key="1">
    <citation type="submission" date="2021-06" db="EMBL/GenBank/DDBJ databases">
        <authorList>
            <person name="Kallberg Y."/>
            <person name="Tangrot J."/>
            <person name="Rosling A."/>
        </authorList>
    </citation>
    <scope>NUCLEOTIDE SEQUENCE</scope>
    <source>
        <strain evidence="1">UK204</strain>
    </source>
</reference>
<feature type="non-terminal residue" evidence="1">
    <location>
        <position position="1"/>
    </location>
</feature>
<protein>
    <submittedName>
        <fullName evidence="1">4774_t:CDS:1</fullName>
    </submittedName>
</protein>
<keyword evidence="2" id="KW-1185">Reference proteome</keyword>